<feature type="region of interest" description="Disordered" evidence="1">
    <location>
        <begin position="21"/>
        <end position="48"/>
    </location>
</feature>
<dbReference type="PANTHER" id="PTHR31551:SF1">
    <property type="entry name" value="COILED-COIL DOMAIN-CONTAINING PROTEIN 12"/>
    <property type="match status" value="1"/>
</dbReference>
<gene>
    <name evidence="2" type="ORF">TWF191_009836</name>
</gene>
<accession>A0A7C8QI79</accession>
<dbReference type="AlphaFoldDB" id="A0A7C8QI79"/>
<dbReference type="PANTHER" id="PTHR31551">
    <property type="entry name" value="PRE-MRNA-SPLICING FACTOR CWF18"/>
    <property type="match status" value="1"/>
</dbReference>
<dbReference type="Pfam" id="PF08315">
    <property type="entry name" value="cwf18"/>
    <property type="match status" value="1"/>
</dbReference>
<protein>
    <submittedName>
        <fullName evidence="2">Uncharacterized protein</fullName>
    </submittedName>
</protein>
<dbReference type="InterPro" id="IPR013169">
    <property type="entry name" value="mRNA_splic_Cwf18-like"/>
</dbReference>
<proteinExistence type="predicted"/>
<evidence type="ECO:0000313" key="3">
    <source>
        <dbReference type="Proteomes" id="UP000483672"/>
    </source>
</evidence>
<feature type="compositionally biased region" description="Basic and acidic residues" evidence="1">
    <location>
        <begin position="24"/>
        <end position="39"/>
    </location>
</feature>
<name>A0A7C8QI79_ORBOL</name>
<dbReference type="GO" id="GO:0005684">
    <property type="term" value="C:U2-type spliceosomal complex"/>
    <property type="evidence" value="ECO:0007669"/>
    <property type="project" value="TreeGrafter"/>
</dbReference>
<evidence type="ECO:0000313" key="2">
    <source>
        <dbReference type="EMBL" id="KAF3214325.1"/>
    </source>
</evidence>
<dbReference type="EMBL" id="WIPF01000073">
    <property type="protein sequence ID" value="KAF3214325.1"/>
    <property type="molecule type" value="Genomic_DNA"/>
</dbReference>
<sequence length="201" mass="22384">MDTSLETQSLARKDRLAKLRSLKRKQEHDVSSETARDTESSEASTVVLSGRNYDVQTKAPRFGFDTAPSDNQVTLESQAESIAAEARIAIKGEEEASLSIDLLSLQPKKPNWDLKRDVDQKLSRLDLMTNNAIARILHSSILQAKTAAAHNNENLAELVKQRENEEARLAGIACSINRLWALASFTVLEIDSIFTHKIKSR</sequence>
<reference evidence="2 3" key="1">
    <citation type="submission" date="2019-06" db="EMBL/GenBank/DDBJ databases">
        <authorList>
            <person name="Palmer J.M."/>
        </authorList>
    </citation>
    <scope>NUCLEOTIDE SEQUENCE [LARGE SCALE GENOMIC DNA]</scope>
    <source>
        <strain evidence="2 3">TWF191</strain>
    </source>
</reference>
<comment type="caution">
    <text evidence="2">The sequence shown here is derived from an EMBL/GenBank/DDBJ whole genome shotgun (WGS) entry which is preliminary data.</text>
</comment>
<dbReference type="Proteomes" id="UP000483672">
    <property type="component" value="Unassembled WGS sequence"/>
</dbReference>
<organism evidence="2 3">
    <name type="scientific">Orbilia oligospora</name>
    <name type="common">Nematode-trapping fungus</name>
    <name type="synonym">Arthrobotrys oligospora</name>
    <dbReference type="NCBI Taxonomy" id="2813651"/>
    <lineage>
        <taxon>Eukaryota</taxon>
        <taxon>Fungi</taxon>
        <taxon>Dikarya</taxon>
        <taxon>Ascomycota</taxon>
        <taxon>Pezizomycotina</taxon>
        <taxon>Orbiliomycetes</taxon>
        <taxon>Orbiliales</taxon>
        <taxon>Orbiliaceae</taxon>
        <taxon>Orbilia</taxon>
    </lineage>
</organism>
<dbReference type="GO" id="GO:0071014">
    <property type="term" value="C:post-mRNA release spliceosomal complex"/>
    <property type="evidence" value="ECO:0007669"/>
    <property type="project" value="TreeGrafter"/>
</dbReference>
<evidence type="ECO:0000256" key="1">
    <source>
        <dbReference type="SAM" id="MobiDB-lite"/>
    </source>
</evidence>